<sequence length="330" mass="37504">MLGPPPLLTLYRDYLRAIRQLPHIYLRQFYRLKARDDMESIKSTKPLSLQRKKYKRVSNELRKMTRGLQGDWRCFDHIIDVAYGRKGKLKHELLEPFLADLNVQVPPHNSPHMSRSGPLVYSPELGALLTSDISRTTKALKASSLRQPTTLPPQADPSSQEAQLFGPLDKLREKNIRKRFFKHEVAKIIPPLEVEIPNGRSLEDLGIRGGAAQGLGLRKTVEALIGSLSSRTPLTRRERQGSDPHSTASELTQHRPSRWLRRRYQSLLTRLPTLIYTGDGRYSVERSPKSLGDLYTTGGRLLPVAAPAQVDWHKDVLTQPKAKKSRRPNP</sequence>
<evidence type="ECO:0000313" key="3">
    <source>
        <dbReference type="EMBL" id="EKM84204.1"/>
    </source>
</evidence>
<accession>K5WBE0</accession>
<dbReference type="GeneID" id="18830668"/>
<proteinExistence type="predicted"/>
<dbReference type="OrthoDB" id="198652at2759"/>
<organism evidence="3 4">
    <name type="scientific">Agaricus bisporus var. burnettii (strain JB137-S8 / ATCC MYA-4627 / FGSC 10392)</name>
    <name type="common">White button mushroom</name>
    <dbReference type="NCBI Taxonomy" id="597362"/>
    <lineage>
        <taxon>Eukaryota</taxon>
        <taxon>Fungi</taxon>
        <taxon>Dikarya</taxon>
        <taxon>Basidiomycota</taxon>
        <taxon>Agaricomycotina</taxon>
        <taxon>Agaricomycetes</taxon>
        <taxon>Agaricomycetidae</taxon>
        <taxon>Agaricales</taxon>
        <taxon>Agaricineae</taxon>
        <taxon>Agaricaceae</taxon>
        <taxon>Agaricus</taxon>
    </lineage>
</organism>
<dbReference type="HOGENOM" id="CLU_059571_0_0_1"/>
<dbReference type="InParanoid" id="K5WBE0"/>
<dbReference type="EMBL" id="JH971385">
    <property type="protein sequence ID" value="EKM84204.1"/>
    <property type="molecule type" value="Genomic_DNA"/>
</dbReference>
<reference evidence="4" key="1">
    <citation type="journal article" date="2012" name="Proc. Natl. Acad. Sci. U.S.A.">
        <title>Genome sequence of the button mushroom Agaricus bisporus reveals mechanisms governing adaptation to a humic-rich ecological niche.</title>
        <authorList>
            <person name="Morin E."/>
            <person name="Kohler A."/>
            <person name="Baker A.R."/>
            <person name="Foulongne-Oriol M."/>
            <person name="Lombard V."/>
            <person name="Nagy L.G."/>
            <person name="Ohm R.A."/>
            <person name="Patyshakuliyeva A."/>
            <person name="Brun A."/>
            <person name="Aerts A.L."/>
            <person name="Bailey A.M."/>
            <person name="Billette C."/>
            <person name="Coutinho P.M."/>
            <person name="Deakin G."/>
            <person name="Doddapaneni H."/>
            <person name="Floudas D."/>
            <person name="Grimwood J."/>
            <person name="Hilden K."/>
            <person name="Kuees U."/>
            <person name="LaButti K.M."/>
            <person name="Lapidus A."/>
            <person name="Lindquist E.A."/>
            <person name="Lucas S.M."/>
            <person name="Murat C."/>
            <person name="Riley R.W."/>
            <person name="Salamov A.A."/>
            <person name="Schmutz J."/>
            <person name="Subramanian V."/>
            <person name="Woesten H.A.B."/>
            <person name="Xu J."/>
            <person name="Eastwood D.C."/>
            <person name="Foster G.D."/>
            <person name="Sonnenberg A.S."/>
            <person name="Cullen D."/>
            <person name="de Vries R.P."/>
            <person name="Lundell T."/>
            <person name="Hibbett D.S."/>
            <person name="Henrissat B."/>
            <person name="Burton K.S."/>
            <person name="Kerrigan R.W."/>
            <person name="Challen M.P."/>
            <person name="Grigoriev I.V."/>
            <person name="Martin F."/>
        </authorList>
    </citation>
    <scope>NUCLEOTIDE SEQUENCE [LARGE SCALE GENOMIC DNA]</scope>
    <source>
        <strain evidence="4">JB137-S8 / ATCC MYA-4627 / FGSC 10392</strain>
    </source>
</reference>
<keyword evidence="4" id="KW-1185">Reference proteome</keyword>
<gene>
    <name evidence="3" type="ORF">AGABI1DRAFT_67501</name>
</gene>
<feature type="region of interest" description="Disordered" evidence="1">
    <location>
        <begin position="142"/>
        <end position="161"/>
    </location>
</feature>
<evidence type="ECO:0000256" key="1">
    <source>
        <dbReference type="SAM" id="MobiDB-lite"/>
    </source>
</evidence>
<dbReference type="Pfam" id="PF20263">
    <property type="entry name" value="LYRM2-like"/>
    <property type="match status" value="1"/>
</dbReference>
<dbReference type="KEGG" id="abp:AGABI1DRAFT67501"/>
<dbReference type="Proteomes" id="UP000008493">
    <property type="component" value="Unassembled WGS sequence"/>
</dbReference>
<dbReference type="eggNOG" id="ENOG502S9TZ">
    <property type="taxonomic scope" value="Eukaryota"/>
</dbReference>
<feature type="region of interest" description="Disordered" evidence="1">
    <location>
        <begin position="229"/>
        <end position="254"/>
    </location>
</feature>
<evidence type="ECO:0000259" key="2">
    <source>
        <dbReference type="Pfam" id="PF20263"/>
    </source>
</evidence>
<dbReference type="AlphaFoldDB" id="K5WBE0"/>
<evidence type="ECO:0000313" key="4">
    <source>
        <dbReference type="Proteomes" id="UP000008493"/>
    </source>
</evidence>
<name>K5WBE0_AGABU</name>
<dbReference type="RefSeq" id="XP_007325215.1">
    <property type="nucleotide sequence ID" value="XM_007325153.1"/>
</dbReference>
<dbReference type="OMA" id="REVNIRW"/>
<protein>
    <recommendedName>
        <fullName evidence="2">LYR motif-containing protein Cup1-like N-terminal domain-containing protein</fullName>
    </recommendedName>
</protein>
<feature type="domain" description="LYR motif-containing protein Cup1-like N-terminal" evidence="2">
    <location>
        <begin position="10"/>
        <end position="94"/>
    </location>
</feature>
<dbReference type="InterPro" id="IPR046896">
    <property type="entry name" value="Cup1-like_N"/>
</dbReference>